<proteinExistence type="predicted"/>
<dbReference type="EMBL" id="KN832975">
    <property type="protein sequence ID" value="KIM89444.1"/>
    <property type="molecule type" value="Genomic_DNA"/>
</dbReference>
<name>A0A0C3GCK2_PILCF</name>
<dbReference type="AlphaFoldDB" id="A0A0C3GCK2"/>
<gene>
    <name evidence="1" type="ORF">PILCRDRAFT_2660</name>
</gene>
<protein>
    <submittedName>
        <fullName evidence="1">Uncharacterized protein</fullName>
    </submittedName>
</protein>
<organism evidence="1 2">
    <name type="scientific">Piloderma croceum (strain F 1598)</name>
    <dbReference type="NCBI Taxonomy" id="765440"/>
    <lineage>
        <taxon>Eukaryota</taxon>
        <taxon>Fungi</taxon>
        <taxon>Dikarya</taxon>
        <taxon>Basidiomycota</taxon>
        <taxon>Agaricomycotina</taxon>
        <taxon>Agaricomycetes</taxon>
        <taxon>Agaricomycetidae</taxon>
        <taxon>Atheliales</taxon>
        <taxon>Atheliaceae</taxon>
        <taxon>Piloderma</taxon>
    </lineage>
</organism>
<keyword evidence="2" id="KW-1185">Reference proteome</keyword>
<evidence type="ECO:0000313" key="2">
    <source>
        <dbReference type="Proteomes" id="UP000054166"/>
    </source>
</evidence>
<reference evidence="2" key="2">
    <citation type="submission" date="2015-01" db="EMBL/GenBank/DDBJ databases">
        <title>Evolutionary Origins and Diversification of the Mycorrhizal Mutualists.</title>
        <authorList>
            <consortium name="DOE Joint Genome Institute"/>
            <consortium name="Mycorrhizal Genomics Consortium"/>
            <person name="Kohler A."/>
            <person name="Kuo A."/>
            <person name="Nagy L.G."/>
            <person name="Floudas D."/>
            <person name="Copeland A."/>
            <person name="Barry K.W."/>
            <person name="Cichocki N."/>
            <person name="Veneault-Fourrey C."/>
            <person name="LaButti K."/>
            <person name="Lindquist E.A."/>
            <person name="Lipzen A."/>
            <person name="Lundell T."/>
            <person name="Morin E."/>
            <person name="Murat C."/>
            <person name="Riley R."/>
            <person name="Ohm R."/>
            <person name="Sun H."/>
            <person name="Tunlid A."/>
            <person name="Henrissat B."/>
            <person name="Grigoriev I.V."/>
            <person name="Hibbett D.S."/>
            <person name="Martin F."/>
        </authorList>
    </citation>
    <scope>NUCLEOTIDE SEQUENCE [LARGE SCALE GENOMIC DNA]</scope>
    <source>
        <strain evidence="2">F 1598</strain>
    </source>
</reference>
<dbReference type="Proteomes" id="UP000054166">
    <property type="component" value="Unassembled WGS sequence"/>
</dbReference>
<accession>A0A0C3GCK2</accession>
<sequence length="72" mass="7270">LVAAGAEVFGVVFVAGATSASLPFEAERGTGAAKEQLSFDPLGDGLVSSIPGFERVAVEYAVRVTPEADGTN</sequence>
<dbReference type="HOGENOM" id="CLU_2723061_0_0_1"/>
<reference evidence="1 2" key="1">
    <citation type="submission" date="2014-04" db="EMBL/GenBank/DDBJ databases">
        <authorList>
            <consortium name="DOE Joint Genome Institute"/>
            <person name="Kuo A."/>
            <person name="Tarkka M."/>
            <person name="Buscot F."/>
            <person name="Kohler A."/>
            <person name="Nagy L.G."/>
            <person name="Floudas D."/>
            <person name="Copeland A."/>
            <person name="Barry K.W."/>
            <person name="Cichocki N."/>
            <person name="Veneault-Fourrey C."/>
            <person name="LaButti K."/>
            <person name="Lindquist E.A."/>
            <person name="Lipzen A."/>
            <person name="Lundell T."/>
            <person name="Morin E."/>
            <person name="Murat C."/>
            <person name="Sun H."/>
            <person name="Tunlid A."/>
            <person name="Henrissat B."/>
            <person name="Grigoriev I.V."/>
            <person name="Hibbett D.S."/>
            <person name="Martin F."/>
            <person name="Nordberg H.P."/>
            <person name="Cantor M.N."/>
            <person name="Hua S.X."/>
        </authorList>
    </citation>
    <scope>NUCLEOTIDE SEQUENCE [LARGE SCALE GENOMIC DNA]</scope>
    <source>
        <strain evidence="1 2">F 1598</strain>
    </source>
</reference>
<feature type="non-terminal residue" evidence="1">
    <location>
        <position position="1"/>
    </location>
</feature>
<dbReference type="InParanoid" id="A0A0C3GCK2"/>
<evidence type="ECO:0000313" key="1">
    <source>
        <dbReference type="EMBL" id="KIM89444.1"/>
    </source>
</evidence>